<dbReference type="GO" id="GO:0005975">
    <property type="term" value="P:carbohydrate metabolic process"/>
    <property type="evidence" value="ECO:0007669"/>
    <property type="project" value="InterPro"/>
</dbReference>
<evidence type="ECO:0000313" key="5">
    <source>
        <dbReference type="Proteomes" id="UP000255423"/>
    </source>
</evidence>
<dbReference type="Pfam" id="PF02837">
    <property type="entry name" value="Glyco_hydro_2_N"/>
    <property type="match status" value="1"/>
</dbReference>
<reference evidence="4 5" key="1">
    <citation type="submission" date="2017-08" db="EMBL/GenBank/DDBJ databases">
        <authorList>
            <person name="de Groot N.N."/>
        </authorList>
    </citation>
    <scope>NUCLEOTIDE SEQUENCE [LARGE SCALE GENOMIC DNA]</scope>
    <source>
        <strain evidence="4 5">HM2</strain>
    </source>
</reference>
<dbReference type="InterPro" id="IPR006104">
    <property type="entry name" value="Glyco_hydro_2_N"/>
</dbReference>
<feature type="domain" description="Glycosyl hydrolases family 2 sugar binding" evidence="3">
    <location>
        <begin position="6"/>
        <end position="125"/>
    </location>
</feature>
<evidence type="ECO:0000259" key="2">
    <source>
        <dbReference type="Pfam" id="PF02836"/>
    </source>
</evidence>
<evidence type="ECO:0000259" key="3">
    <source>
        <dbReference type="Pfam" id="PF02837"/>
    </source>
</evidence>
<dbReference type="EMBL" id="UHJL01000001">
    <property type="protein sequence ID" value="SUQ19208.1"/>
    <property type="molecule type" value="Genomic_DNA"/>
</dbReference>
<dbReference type="Proteomes" id="UP000255423">
    <property type="component" value="Unassembled WGS sequence"/>
</dbReference>
<dbReference type="SUPFAM" id="SSF49785">
    <property type="entry name" value="Galactose-binding domain-like"/>
    <property type="match status" value="1"/>
</dbReference>
<organism evidence="4 5">
    <name type="scientific">Fibrobacter succinogenes</name>
    <name type="common">Bacteroides succinogenes</name>
    <dbReference type="NCBI Taxonomy" id="833"/>
    <lineage>
        <taxon>Bacteria</taxon>
        <taxon>Pseudomonadati</taxon>
        <taxon>Fibrobacterota</taxon>
        <taxon>Fibrobacteria</taxon>
        <taxon>Fibrobacterales</taxon>
        <taxon>Fibrobacteraceae</taxon>
        <taxon>Fibrobacter</taxon>
    </lineage>
</organism>
<keyword evidence="4" id="KW-0378">Hydrolase</keyword>
<dbReference type="AlphaFoldDB" id="A0A380RUI7"/>
<accession>A0A380RUI7</accession>
<dbReference type="RefSeq" id="WP_109571926.1">
    <property type="nucleotide sequence ID" value="NZ_UHJL01000001.1"/>
</dbReference>
<name>A0A380RUI7_FIBSU</name>
<evidence type="ECO:0000313" key="4">
    <source>
        <dbReference type="EMBL" id="SUQ19208.1"/>
    </source>
</evidence>
<dbReference type="InterPro" id="IPR017853">
    <property type="entry name" value="GH"/>
</dbReference>
<gene>
    <name evidence="4" type="ORF">SAMN05661053_0436</name>
</gene>
<dbReference type="Pfam" id="PF02836">
    <property type="entry name" value="Glyco_hydro_2_C"/>
    <property type="match status" value="1"/>
</dbReference>
<dbReference type="SUPFAM" id="SSF51445">
    <property type="entry name" value="(Trans)glycosidases"/>
    <property type="match status" value="1"/>
</dbReference>
<dbReference type="InterPro" id="IPR006103">
    <property type="entry name" value="Glyco_hydro_2_cat"/>
</dbReference>
<sequence>MSKIISLDGDWQMIWDTEDTGISNRWYATYPEKTQTVSVPHIWERAFDKLLMAQDCAFYFKRFTIDDEKQVTKRIFLRFEKIATHATIWLNGKLLGDHFGAYTSFVIETQKAIKLGEENILCIRVANMGATNSRIDFGRESKEGANDRYAHPGEMPVGLPWSQYPYGGICGHVDLILGNAAFISDIHVEPDMDQERVSVEAFFNNPRGYQSRLRILMKNPNGDVYEFFKDIKLEKENATQKFLLGIKDWKKDKCVWSPERPNLFAIEMQLEIKGAKGKAPEYTFPVVKTFGFRKFDCLKGDYYINDSIVKLMGVSYNQQWSEGGLWTDQNPALEKDLNAVKAAGFNVIRSCGAPLSSTALDICDKIGLFVFQEFPIHTMRSTAQGLEITKKLINDMVRDQHNHPCIAAWILGSENGTFMLQNGNKLLNAISPIDTCRPAISNFNSIYLDNEANFHKDTGKIIPVSIDRISQYATMRVNPRLNPSAAYTHYLAHMLDKEDEELMVPDTGLGDSHFQDEEEPILNDIENKVLVTLKNNTLFPKRATTIAGPRSVKSQKAIKNEFKSVETFVDDSKLSIWPNFESFNADVYRIALKSKYDQITAFQSNPQISGFFLDQWADNGTDFSGLNDENRKSKGVQNFAREITTPSRVLISELEHVATPQSEVSFQLTLLNNSRLEDVEIEVSLLDAKDKVLNTQKVMPEEPAEKKTLTQLGICTLMAPRATGMYKIKLTLKDCGKEIHSSYEDLIVIEQADVKDAMSKVCFLDNYDESSDVLAALDGSEQIIFTANLSSWPDEILEKIIDVTKNGGKTLLLSDMTTEDIDLLNQSHNFESKIEAHWTTGANEFSLHYLPKDSPLLAVFGGNGVLDHNSASAMPGISLNELAGAKVYARSVTLKDGEIKTGVDLQLVPFGKGQIMFNQFSVIEGLETNALSDALFTAIVNLL</sequence>
<dbReference type="Gene3D" id="3.20.20.80">
    <property type="entry name" value="Glycosidases"/>
    <property type="match status" value="1"/>
</dbReference>
<evidence type="ECO:0000256" key="1">
    <source>
        <dbReference type="ARBA" id="ARBA00007401"/>
    </source>
</evidence>
<feature type="domain" description="Glycoside hydrolase family 2 catalytic" evidence="2">
    <location>
        <begin position="301"/>
        <end position="439"/>
    </location>
</feature>
<protein>
    <submittedName>
        <fullName evidence="4">Glycosyl hydrolases family 2, TIM barrel domain</fullName>
    </submittedName>
</protein>
<dbReference type="InterPro" id="IPR051913">
    <property type="entry name" value="GH2_Domain-Containing"/>
</dbReference>
<comment type="similarity">
    <text evidence="1">Belongs to the glycosyl hydrolase 2 family.</text>
</comment>
<proteinExistence type="inferred from homology"/>
<dbReference type="InterPro" id="IPR008979">
    <property type="entry name" value="Galactose-bd-like_sf"/>
</dbReference>
<dbReference type="PANTHER" id="PTHR42732:SF1">
    <property type="entry name" value="BETA-MANNOSIDASE"/>
    <property type="match status" value="1"/>
</dbReference>
<dbReference type="PANTHER" id="PTHR42732">
    <property type="entry name" value="BETA-GALACTOSIDASE"/>
    <property type="match status" value="1"/>
</dbReference>
<dbReference type="Gene3D" id="2.60.120.260">
    <property type="entry name" value="Galactose-binding domain-like"/>
    <property type="match status" value="1"/>
</dbReference>
<dbReference type="GO" id="GO:0004553">
    <property type="term" value="F:hydrolase activity, hydrolyzing O-glycosyl compounds"/>
    <property type="evidence" value="ECO:0007669"/>
    <property type="project" value="InterPro"/>
</dbReference>